<dbReference type="SMART" id="SM00710">
    <property type="entry name" value="PbH1"/>
    <property type="match status" value="4"/>
</dbReference>
<dbReference type="EMBL" id="JACYWE010000003">
    <property type="protein sequence ID" value="MBD8506010.1"/>
    <property type="molecule type" value="Genomic_DNA"/>
</dbReference>
<dbReference type="InterPro" id="IPR006311">
    <property type="entry name" value="TAT_signal"/>
</dbReference>
<dbReference type="PROSITE" id="PS51318">
    <property type="entry name" value="TAT"/>
    <property type="match status" value="1"/>
</dbReference>
<comment type="caution">
    <text evidence="3">The sequence shown here is derived from an EMBL/GenBank/DDBJ whole genome shotgun (WGS) entry which is preliminary data.</text>
</comment>
<dbReference type="Gene3D" id="2.160.20.10">
    <property type="entry name" value="Single-stranded right-handed beta-helix, Pectin lyase-like"/>
    <property type="match status" value="1"/>
</dbReference>
<name>A0A927JBV2_9ACTN</name>
<gene>
    <name evidence="3" type="ORF">HT102_05875</name>
</gene>
<dbReference type="InterPro" id="IPR011050">
    <property type="entry name" value="Pectin_lyase_fold/virulence"/>
</dbReference>
<dbReference type="SUPFAM" id="SSF51126">
    <property type="entry name" value="Pectin lyase-like"/>
    <property type="match status" value="1"/>
</dbReference>
<dbReference type="RefSeq" id="WP_192038496.1">
    <property type="nucleotide sequence ID" value="NZ_JACYWE010000003.1"/>
</dbReference>
<organism evidence="3 4">
    <name type="scientific">Lolliginicoccus lacisalsi</name>
    <dbReference type="NCBI Taxonomy" id="2742202"/>
    <lineage>
        <taxon>Bacteria</taxon>
        <taxon>Bacillati</taxon>
        <taxon>Actinomycetota</taxon>
        <taxon>Actinomycetes</taxon>
        <taxon>Mycobacteriales</taxon>
        <taxon>Hoyosellaceae</taxon>
        <taxon>Lolliginicoccus</taxon>
    </lineage>
</organism>
<evidence type="ECO:0000313" key="3">
    <source>
        <dbReference type="EMBL" id="MBD8506010.1"/>
    </source>
</evidence>
<evidence type="ECO:0000259" key="2">
    <source>
        <dbReference type="Pfam" id="PF13229"/>
    </source>
</evidence>
<sequence length="539" mass="56494">MAGNEARANHVVGRRAVLGALAAGGAALLAGDGPALSPWRSLARSPDRYRIPRRSLLAADDAASLIQLVIAAAHHDGASTVELPPGDPGEYLCRSPIETRGIRLAGDRTTLTVAADMRALLTATGARGRAHRMRVDHRAGSSTLVVPGGLAAQVRPGDIVGVESRGIVTGPRTVGTSQEGLAGEYHRVVGRSGTTLDLDTPLAWDHLRDDSARAFRVTPVHQPVLEGMTVTATSPTELSCRAVLLRDSLHGVIDVDVGQAAGGIHVLNSLHARVRATVRSLPNRDDHRGYGVAISGASAHVQVDVSGGECRHLFTTLADEREAPGGRREQWGGPREVQVTGRGTGDSRSLAIWDTHPYGHRIRFERCEAIGGGREAPGFQIRSVDTIIDRCSSTGSGDTACKLQAGVARGTQVRDSVLESAGRHGLGLCEGAVVTRCVVRGNGAAGIVIVDDCSGAVVSECEVVDNAFGIHDQSSGGNRGVVVQRCTIDRGERQEIGVLTPRGAMSITETAFRGYGSLADAVREPGPAVRTTRSTLEQA</sequence>
<feature type="domain" description="Right handed beta helix" evidence="2">
    <location>
        <begin position="360"/>
        <end position="486"/>
    </location>
</feature>
<dbReference type="InterPro" id="IPR006626">
    <property type="entry name" value="PbH1"/>
</dbReference>
<protein>
    <submittedName>
        <fullName evidence="3">Right-handed parallel beta-helix repeat-containing protein</fullName>
    </submittedName>
</protein>
<dbReference type="InterPro" id="IPR012334">
    <property type="entry name" value="Pectin_lyas_fold"/>
</dbReference>
<keyword evidence="4" id="KW-1185">Reference proteome</keyword>
<dbReference type="Proteomes" id="UP000642993">
    <property type="component" value="Unassembled WGS sequence"/>
</dbReference>
<feature type="region of interest" description="Disordered" evidence="1">
    <location>
        <begin position="322"/>
        <end position="346"/>
    </location>
</feature>
<dbReference type="Pfam" id="PF13229">
    <property type="entry name" value="Beta_helix"/>
    <property type="match status" value="1"/>
</dbReference>
<dbReference type="InterPro" id="IPR039448">
    <property type="entry name" value="Beta_helix"/>
</dbReference>
<evidence type="ECO:0000256" key="1">
    <source>
        <dbReference type="SAM" id="MobiDB-lite"/>
    </source>
</evidence>
<accession>A0A927JBV2</accession>
<evidence type="ECO:0000313" key="4">
    <source>
        <dbReference type="Proteomes" id="UP000642993"/>
    </source>
</evidence>
<reference evidence="3" key="1">
    <citation type="submission" date="2020-09" db="EMBL/GenBank/DDBJ databases">
        <title>Hoyosella lacisalsi sp. nov., a halotolerant actinobacterium isolated from soil of Lake Gudzhirganskoe.</title>
        <authorList>
            <person name="Yang Q."/>
            <person name="Guo P.Y."/>
            <person name="Liu S.W."/>
            <person name="Li F.N."/>
            <person name="Sun C.H."/>
        </authorList>
    </citation>
    <scope>NUCLEOTIDE SEQUENCE</scope>
    <source>
        <strain evidence="3">G463</strain>
    </source>
</reference>
<proteinExistence type="predicted"/>
<dbReference type="AlphaFoldDB" id="A0A927JBV2"/>